<comment type="subunit">
    <text evidence="8">Interacts with ACOT13/THEM2.</text>
</comment>
<keyword evidence="5" id="KW-0007">Acetylation</keyword>
<evidence type="ECO:0000256" key="11">
    <source>
        <dbReference type="ARBA" id="ARBA00079049"/>
    </source>
</evidence>
<dbReference type="InterPro" id="IPR051213">
    <property type="entry name" value="START_lipid_transfer"/>
</dbReference>
<dbReference type="SUPFAM" id="SSF55961">
    <property type="entry name" value="Bet v1-like"/>
    <property type="match status" value="1"/>
</dbReference>
<organism evidence="13 14">
    <name type="scientific">Stylophora pistillata</name>
    <name type="common">Smooth cauliflower coral</name>
    <dbReference type="NCBI Taxonomy" id="50429"/>
    <lineage>
        <taxon>Eukaryota</taxon>
        <taxon>Metazoa</taxon>
        <taxon>Cnidaria</taxon>
        <taxon>Anthozoa</taxon>
        <taxon>Hexacorallia</taxon>
        <taxon>Scleractinia</taxon>
        <taxon>Astrocoeniina</taxon>
        <taxon>Pocilloporidae</taxon>
        <taxon>Stylophora</taxon>
    </lineage>
</organism>
<keyword evidence="4" id="KW-0597">Phosphoprotein</keyword>
<evidence type="ECO:0000256" key="3">
    <source>
        <dbReference type="ARBA" id="ARBA00022490"/>
    </source>
</evidence>
<evidence type="ECO:0000313" key="14">
    <source>
        <dbReference type="Proteomes" id="UP000225706"/>
    </source>
</evidence>
<keyword evidence="7" id="KW-0446">Lipid-binding</keyword>
<dbReference type="InterPro" id="IPR023393">
    <property type="entry name" value="START-like_dom_sf"/>
</dbReference>
<dbReference type="PROSITE" id="PS50848">
    <property type="entry name" value="START"/>
    <property type="match status" value="1"/>
</dbReference>
<dbReference type="AlphaFoldDB" id="A0A2B4SHN7"/>
<name>A0A2B4SHN7_STYPI</name>
<proteinExistence type="predicted"/>
<evidence type="ECO:0000256" key="7">
    <source>
        <dbReference type="ARBA" id="ARBA00023121"/>
    </source>
</evidence>
<dbReference type="GO" id="GO:0006869">
    <property type="term" value="P:lipid transport"/>
    <property type="evidence" value="ECO:0007669"/>
    <property type="project" value="UniProtKB-KW"/>
</dbReference>
<dbReference type="GO" id="GO:0005829">
    <property type="term" value="C:cytosol"/>
    <property type="evidence" value="ECO:0007669"/>
    <property type="project" value="UniProtKB-ARBA"/>
</dbReference>
<dbReference type="FunFam" id="3.30.530.20:FF:000017">
    <property type="entry name" value="Phosphatidylcholine transfer protein, putative"/>
    <property type="match status" value="1"/>
</dbReference>
<accession>A0A2B4SHN7</accession>
<evidence type="ECO:0000256" key="4">
    <source>
        <dbReference type="ARBA" id="ARBA00022553"/>
    </source>
</evidence>
<evidence type="ECO:0000256" key="8">
    <source>
        <dbReference type="ARBA" id="ARBA00063535"/>
    </source>
</evidence>
<keyword evidence="2" id="KW-0813">Transport</keyword>
<evidence type="ECO:0000256" key="5">
    <source>
        <dbReference type="ARBA" id="ARBA00022990"/>
    </source>
</evidence>
<dbReference type="STRING" id="50429.A0A2B4SHN7"/>
<dbReference type="SMART" id="SM00234">
    <property type="entry name" value="START"/>
    <property type="match status" value="1"/>
</dbReference>
<evidence type="ECO:0000256" key="6">
    <source>
        <dbReference type="ARBA" id="ARBA00023055"/>
    </source>
</evidence>
<dbReference type="Pfam" id="PF01852">
    <property type="entry name" value="START"/>
    <property type="match status" value="1"/>
</dbReference>
<dbReference type="GO" id="GO:0008289">
    <property type="term" value="F:lipid binding"/>
    <property type="evidence" value="ECO:0007669"/>
    <property type="project" value="UniProtKB-KW"/>
</dbReference>
<comment type="subcellular location">
    <subcellularLocation>
        <location evidence="1">Cytoplasm</location>
    </subcellularLocation>
</comment>
<gene>
    <name evidence="13" type="primary">Stard7</name>
    <name evidence="13" type="ORF">AWC38_SpisGene6897</name>
</gene>
<evidence type="ECO:0000256" key="2">
    <source>
        <dbReference type="ARBA" id="ARBA00022448"/>
    </source>
</evidence>
<reference evidence="14" key="1">
    <citation type="journal article" date="2017" name="bioRxiv">
        <title>Comparative analysis of the genomes of Stylophora pistillata and Acropora digitifera provides evidence for extensive differences between species of corals.</title>
        <authorList>
            <person name="Voolstra C.R."/>
            <person name="Li Y."/>
            <person name="Liew Y.J."/>
            <person name="Baumgarten S."/>
            <person name="Zoccola D."/>
            <person name="Flot J.-F."/>
            <person name="Tambutte S."/>
            <person name="Allemand D."/>
            <person name="Aranda M."/>
        </authorList>
    </citation>
    <scope>NUCLEOTIDE SEQUENCE [LARGE SCALE GENOMIC DNA]</scope>
</reference>
<evidence type="ECO:0000313" key="13">
    <source>
        <dbReference type="EMBL" id="PFX28370.1"/>
    </source>
</evidence>
<evidence type="ECO:0000256" key="1">
    <source>
        <dbReference type="ARBA" id="ARBA00004496"/>
    </source>
</evidence>
<dbReference type="Gene3D" id="3.30.530.20">
    <property type="match status" value="1"/>
</dbReference>
<comment type="caution">
    <text evidence="13">The sequence shown here is derived from an EMBL/GenBank/DDBJ whole genome shotgun (WGS) entry which is preliminary data.</text>
</comment>
<dbReference type="PANTHER" id="PTHR19308:SF8">
    <property type="entry name" value="STAR-RELATED LIPID TRANSFER PROTEIN 7, MITOCHONDRIAL"/>
    <property type="match status" value="1"/>
</dbReference>
<feature type="domain" description="START" evidence="12">
    <location>
        <begin position="151"/>
        <end position="289"/>
    </location>
</feature>
<keyword evidence="6" id="KW-0445">Lipid transport</keyword>
<protein>
    <recommendedName>
        <fullName evidence="9">Phosphatidylcholine transfer protein</fullName>
    </recommendedName>
    <alternativeName>
        <fullName evidence="11">START domain-containing protein 2</fullName>
    </alternativeName>
    <alternativeName>
        <fullName evidence="10">StAR-related lipid transfer protein 2</fullName>
    </alternativeName>
</protein>
<dbReference type="InterPro" id="IPR002913">
    <property type="entry name" value="START_lipid-bd_dom"/>
</dbReference>
<keyword evidence="3" id="KW-0963">Cytoplasm</keyword>
<sequence length="383" mass="45343">MAATGPYIIYKSSQFCAAVRCNVGFDHPLRKRIREVEFPFPKGADTLPLRLNLESLSSAVNEICQQMRERREKYLLQRQSIKQRRKGFCEDFYAEKTEGNLSYENQLANRDIRLLGAGGFLWDRERVTDYELFRCKKENSRKRKSDRRNNDKEEWEHFINQHQLEVWRRPINTTGLYEYKVFGTFFDINATSFYRTQVDNEYRLCWDQFVLKLDVVDSDPVTGTEVLHWVTKFPYPLRNRDYVFVRRGKIDHNSRTMVLVSRATCHPLCPESSEHVRVPSYHSSMVIVPHKTFDEDGLDFVLSYFDDPKTNFPSYCMNVLTSTSKCDYSYWNLLYNMVPLGFDNAVPGNPFLARSLCFSKASNMYMHWLEFILPRIRVHMYTV</sequence>
<evidence type="ECO:0000256" key="10">
    <source>
        <dbReference type="ARBA" id="ARBA00077188"/>
    </source>
</evidence>
<keyword evidence="14" id="KW-1185">Reference proteome</keyword>
<dbReference type="EMBL" id="LSMT01000084">
    <property type="protein sequence ID" value="PFX28370.1"/>
    <property type="molecule type" value="Genomic_DNA"/>
</dbReference>
<evidence type="ECO:0000256" key="9">
    <source>
        <dbReference type="ARBA" id="ARBA00069061"/>
    </source>
</evidence>
<evidence type="ECO:0000259" key="12">
    <source>
        <dbReference type="PROSITE" id="PS50848"/>
    </source>
</evidence>
<dbReference type="Proteomes" id="UP000225706">
    <property type="component" value="Unassembled WGS sequence"/>
</dbReference>
<dbReference type="PANTHER" id="PTHR19308">
    <property type="entry name" value="PHOSPHATIDYLCHOLINE TRANSFER PROTEIN"/>
    <property type="match status" value="1"/>
</dbReference>
<dbReference type="OrthoDB" id="1295045at2759"/>